<organism evidence="2 3">
    <name type="scientific">Intestinibacter bartlettii CAG:1329</name>
    <dbReference type="NCBI Taxonomy" id="1263063"/>
    <lineage>
        <taxon>Bacteria</taxon>
        <taxon>Bacillati</taxon>
        <taxon>Bacillota</taxon>
        <taxon>Clostridia</taxon>
        <taxon>Peptostreptococcales</taxon>
        <taxon>Peptostreptococcaceae</taxon>
        <taxon>Intestinibacter</taxon>
    </lineage>
</organism>
<proteinExistence type="predicted"/>
<dbReference type="Proteomes" id="UP000017980">
    <property type="component" value="Unassembled WGS sequence"/>
</dbReference>
<evidence type="ECO:0000313" key="2">
    <source>
        <dbReference type="EMBL" id="CDA10134.1"/>
    </source>
</evidence>
<evidence type="ECO:0000259" key="1">
    <source>
        <dbReference type="Pfam" id="PF22187"/>
    </source>
</evidence>
<feature type="domain" description="DUF6946" evidence="1">
    <location>
        <begin position="15"/>
        <end position="189"/>
    </location>
</feature>
<reference evidence="2" key="1">
    <citation type="submission" date="2012-11" db="EMBL/GenBank/DDBJ databases">
        <title>Dependencies among metagenomic species, viruses, plasmids and units of genetic variation.</title>
        <authorList>
            <person name="Nielsen H.B."/>
            <person name="Almeida M."/>
            <person name="Juncker A.S."/>
            <person name="Rasmussen S."/>
            <person name="Li J."/>
            <person name="Sunagawa S."/>
            <person name="Plichta D."/>
            <person name="Gautier L."/>
            <person name="Le Chatelier E."/>
            <person name="Peletier E."/>
            <person name="Bonde I."/>
            <person name="Nielsen T."/>
            <person name="Manichanh C."/>
            <person name="Arumugam M."/>
            <person name="Batto J."/>
            <person name="Santos M.B.Q.D."/>
            <person name="Blom N."/>
            <person name="Borruel N."/>
            <person name="Burgdorf K.S."/>
            <person name="Boumezbeur F."/>
            <person name="Casellas F."/>
            <person name="Dore J."/>
            <person name="Guarner F."/>
            <person name="Hansen T."/>
            <person name="Hildebrand F."/>
            <person name="Kaas R.S."/>
            <person name="Kennedy S."/>
            <person name="Kristiansen K."/>
            <person name="Kultima J.R."/>
            <person name="Leonard P."/>
            <person name="Levenez F."/>
            <person name="Lund O."/>
            <person name="Moumen B."/>
            <person name="Le Paslier D."/>
            <person name="Pons N."/>
            <person name="Pedersen O."/>
            <person name="Prifti E."/>
            <person name="Qin J."/>
            <person name="Raes J."/>
            <person name="Tap J."/>
            <person name="Tims S."/>
            <person name="Ussery D.W."/>
            <person name="Yamada T."/>
            <person name="MetaHit consortium"/>
            <person name="Renault P."/>
            <person name="Sicheritz-Ponten T."/>
            <person name="Bork P."/>
            <person name="Wang J."/>
            <person name="Brunak S."/>
            <person name="Ehrlich S.D."/>
        </authorList>
    </citation>
    <scope>NUCLEOTIDE SEQUENCE [LARGE SCALE GENOMIC DNA]</scope>
</reference>
<dbReference type="InterPro" id="IPR054024">
    <property type="entry name" value="DUF6946"/>
</dbReference>
<dbReference type="AlphaFoldDB" id="R5XCP1"/>
<accession>R5XCP1</accession>
<name>R5XCP1_9FIRM</name>
<evidence type="ECO:0000313" key="3">
    <source>
        <dbReference type="Proteomes" id="UP000017980"/>
    </source>
</evidence>
<sequence length="239" mass="27428">MNKYKVTLSKKGNQINSVDDWYKYAPPMKKDIHWKDGKSAQELAKYIIEGNKYLPQELEVLLIKIGCQPSGELQGEPEAITGLKSRGQGRTHDLLLVKENEVVVGIEAKVEEPLDEPVYKIIEDLIMKKPEDAKGKYKRLKYLYKCIYDSEIDNTYLKYQLLTSTVGILLEAEKVGAKKGVLAVITFISALGHMSNSMKKNKYDLNYFISTISKYKQSEGFYRLPGFEDIEFYVEDLYI</sequence>
<gene>
    <name evidence="2" type="ORF">BN488_01173</name>
</gene>
<dbReference type="RefSeq" id="WP_022071483.1">
    <property type="nucleotide sequence ID" value="NZ_HF999326.1"/>
</dbReference>
<dbReference type="EMBL" id="CBBD010000035">
    <property type="protein sequence ID" value="CDA10134.1"/>
    <property type="molecule type" value="Genomic_DNA"/>
</dbReference>
<dbReference type="Pfam" id="PF22187">
    <property type="entry name" value="DUF6946"/>
    <property type="match status" value="1"/>
</dbReference>
<protein>
    <recommendedName>
        <fullName evidence="1">DUF6946 domain-containing protein</fullName>
    </recommendedName>
</protein>
<comment type="caution">
    <text evidence="2">The sequence shown here is derived from an EMBL/GenBank/DDBJ whole genome shotgun (WGS) entry which is preliminary data.</text>
</comment>